<evidence type="ECO:0000256" key="2">
    <source>
        <dbReference type="ARBA" id="ARBA00022741"/>
    </source>
</evidence>
<feature type="region of interest" description="Disordered" evidence="6">
    <location>
        <begin position="375"/>
        <end position="468"/>
    </location>
</feature>
<keyword evidence="2 5" id="KW-0547">Nucleotide-binding</keyword>
<protein>
    <submittedName>
        <fullName evidence="8">Serine/threonine protein kinase</fullName>
    </submittedName>
</protein>
<name>A0ABU5EX16_9BACT</name>
<reference evidence="9" key="1">
    <citation type="journal article" date="2023" name="Mar. Drugs">
        <title>Gemmata algarum, a Novel Planctomycete Isolated from an Algal Mat, Displays Antimicrobial Activity.</title>
        <authorList>
            <person name="Kumar G."/>
            <person name="Kallscheuer N."/>
            <person name="Kashif M."/>
            <person name="Ahamad S."/>
            <person name="Jagadeeshwari U."/>
            <person name="Pannikurungottu S."/>
            <person name="Haufschild T."/>
            <person name="Kabuu M."/>
            <person name="Sasikala C."/>
            <person name="Jogler C."/>
            <person name="Ramana C."/>
        </authorList>
    </citation>
    <scope>NUCLEOTIDE SEQUENCE [LARGE SCALE GENOMIC DNA]</scope>
    <source>
        <strain evidence="9">JC673</strain>
    </source>
</reference>
<evidence type="ECO:0000256" key="1">
    <source>
        <dbReference type="ARBA" id="ARBA00022679"/>
    </source>
</evidence>
<proteinExistence type="predicted"/>
<sequence>MPDPNEPSLIVDPRLGSLLVSSPDHLSGAAGPVPCGGAAAPAFRPPAAAGEVGTLGHYRIVRELGRGGMGAVYLAVDTRLDRPLALKVMLPAFAADGEAKERFLREAKAAARISHDHVVTVFEADERDGIAYIAMQLLQGYPLDAFVQKKGSPSLRHAVRVAWEAALGLAAAHKLGIVHRDVKPANLWLEAPRGRVKLLDFGLAWAADADTELTKSGAVLGTPAFMAPEQALGEKVDHRADLFSLGAVLYSLVTGQLPFPGVGVGAVLTALTTAEPKPVRALNPNVPKPLAELIHQLLTKDPAGRPQTAAAVANRLHEIAEQSANLFEAVSAGAPGLLIDPADPWAPRAAPGDAEPGGAGGLRSMPLVVVAPAAPEGVREQDRPTEPGPLHTVLSSGIVWDERPAARGRKGEAEGPDRRRRKRPREDDNEDGFEPESSGRPRRKRLQWADHERGAERRPRPLQEREPKGSIGAAPILIGVGTAALIALVAGVALVVANGKSSVTPPGPPETANGSAIPHNIWPGLGGPVAPAAPGAKPSSVPVPVPPAIVPRGPEPTILGSIPHDPKFKTVGPPGAVLIGLVARFEKYGPTDIVRAVRPIYRVNGRDALGTQFGADLSGAVVMKARDGYAVGGITGKAGPWCNGFSLTYMRVKPDGSLDTGDSYEGGWGGSDPPGGAIRVVSDGRPAVGVVGKIAGPNATALGLLFKGQEGWNPEAGGSVPPRPPAKETIVGNASDPLFRDEAPPGGLLVGLDVWYGTFTTYDVIDGVRPIFRTAGRETLGQLHGRETARGVRVLAKPDYAVGALDVKAGLGLDSVTVTFMKVRGGGLDPADAYASARLGGPGGGSHPLLGGDGTPVTGIIGRKNGAKPSGLGLAFSTTK</sequence>
<feature type="compositionally biased region" description="Basic and acidic residues" evidence="6">
    <location>
        <begin position="447"/>
        <end position="468"/>
    </location>
</feature>
<dbReference type="Proteomes" id="UP001272242">
    <property type="component" value="Unassembled WGS sequence"/>
</dbReference>
<feature type="domain" description="Protein kinase" evidence="7">
    <location>
        <begin position="58"/>
        <end position="320"/>
    </location>
</feature>
<dbReference type="PROSITE" id="PS00107">
    <property type="entry name" value="PROTEIN_KINASE_ATP"/>
    <property type="match status" value="1"/>
</dbReference>
<dbReference type="InterPro" id="IPR017441">
    <property type="entry name" value="Protein_kinase_ATP_BS"/>
</dbReference>
<keyword evidence="4 5" id="KW-0067">ATP-binding</keyword>
<evidence type="ECO:0000256" key="5">
    <source>
        <dbReference type="PROSITE-ProRule" id="PRU10141"/>
    </source>
</evidence>
<keyword evidence="1" id="KW-0808">Transferase</keyword>
<evidence type="ECO:0000256" key="4">
    <source>
        <dbReference type="ARBA" id="ARBA00022840"/>
    </source>
</evidence>
<dbReference type="InterPro" id="IPR000719">
    <property type="entry name" value="Prot_kinase_dom"/>
</dbReference>
<dbReference type="InterPro" id="IPR011009">
    <property type="entry name" value="Kinase-like_dom_sf"/>
</dbReference>
<evidence type="ECO:0000256" key="6">
    <source>
        <dbReference type="SAM" id="MobiDB-lite"/>
    </source>
</evidence>
<dbReference type="SUPFAM" id="SSF56112">
    <property type="entry name" value="Protein kinase-like (PK-like)"/>
    <property type="match status" value="1"/>
</dbReference>
<feature type="binding site" evidence="5">
    <location>
        <position position="87"/>
    </location>
    <ligand>
        <name>ATP</name>
        <dbReference type="ChEBI" id="CHEBI:30616"/>
    </ligand>
</feature>
<comment type="caution">
    <text evidence="8">The sequence shown here is derived from an EMBL/GenBank/DDBJ whole genome shotgun (WGS) entry which is preliminary data.</text>
</comment>
<dbReference type="Pfam" id="PF00069">
    <property type="entry name" value="Pkinase"/>
    <property type="match status" value="1"/>
</dbReference>
<evidence type="ECO:0000313" key="9">
    <source>
        <dbReference type="Proteomes" id="UP001272242"/>
    </source>
</evidence>
<evidence type="ECO:0000256" key="3">
    <source>
        <dbReference type="ARBA" id="ARBA00022777"/>
    </source>
</evidence>
<dbReference type="SMART" id="SM00220">
    <property type="entry name" value="S_TKc"/>
    <property type="match status" value="1"/>
</dbReference>
<gene>
    <name evidence="8" type="ORF">R5W23_000990</name>
</gene>
<keyword evidence="8" id="KW-0723">Serine/threonine-protein kinase</keyword>
<dbReference type="CDD" id="cd14014">
    <property type="entry name" value="STKc_PknB_like"/>
    <property type="match status" value="1"/>
</dbReference>
<dbReference type="EMBL" id="JAXBLV010000144">
    <property type="protein sequence ID" value="MDY3559818.1"/>
    <property type="molecule type" value="Genomic_DNA"/>
</dbReference>
<evidence type="ECO:0000313" key="8">
    <source>
        <dbReference type="EMBL" id="MDY3559818.1"/>
    </source>
</evidence>
<dbReference type="GO" id="GO:0004674">
    <property type="term" value="F:protein serine/threonine kinase activity"/>
    <property type="evidence" value="ECO:0007669"/>
    <property type="project" value="UniProtKB-KW"/>
</dbReference>
<dbReference type="PROSITE" id="PS50011">
    <property type="entry name" value="PROTEIN_KINASE_DOM"/>
    <property type="match status" value="1"/>
</dbReference>
<dbReference type="Gene3D" id="1.10.510.10">
    <property type="entry name" value="Transferase(Phosphotransferase) domain 1"/>
    <property type="match status" value="1"/>
</dbReference>
<feature type="compositionally biased region" description="Basic and acidic residues" evidence="6">
    <location>
        <begin position="400"/>
        <end position="417"/>
    </location>
</feature>
<feature type="compositionally biased region" description="Low complexity" evidence="6">
    <location>
        <begin position="344"/>
        <end position="354"/>
    </location>
</feature>
<dbReference type="Gene3D" id="3.30.200.20">
    <property type="entry name" value="Phosphorylase Kinase, domain 1"/>
    <property type="match status" value="1"/>
</dbReference>
<dbReference type="PANTHER" id="PTHR43289">
    <property type="entry name" value="MITOGEN-ACTIVATED PROTEIN KINASE KINASE KINASE 20-RELATED"/>
    <property type="match status" value="1"/>
</dbReference>
<dbReference type="RefSeq" id="WP_320686510.1">
    <property type="nucleotide sequence ID" value="NZ_JAXBLV010000144.1"/>
</dbReference>
<keyword evidence="9" id="KW-1185">Reference proteome</keyword>
<accession>A0ABU5EX16</accession>
<dbReference type="PANTHER" id="PTHR43289:SF34">
    <property type="entry name" value="SERINE_THREONINE-PROTEIN KINASE YBDM-RELATED"/>
    <property type="match status" value="1"/>
</dbReference>
<feature type="region of interest" description="Disordered" evidence="6">
    <location>
        <begin position="344"/>
        <end position="363"/>
    </location>
</feature>
<keyword evidence="3 8" id="KW-0418">Kinase</keyword>
<evidence type="ECO:0000259" key="7">
    <source>
        <dbReference type="PROSITE" id="PS50011"/>
    </source>
</evidence>
<organism evidence="8 9">
    <name type="scientific">Gemmata algarum</name>
    <dbReference type="NCBI Taxonomy" id="2975278"/>
    <lineage>
        <taxon>Bacteria</taxon>
        <taxon>Pseudomonadati</taxon>
        <taxon>Planctomycetota</taxon>
        <taxon>Planctomycetia</taxon>
        <taxon>Gemmatales</taxon>
        <taxon>Gemmataceae</taxon>
        <taxon>Gemmata</taxon>
    </lineage>
</organism>